<protein>
    <submittedName>
        <fullName evidence="1">Uncharacterized protein</fullName>
    </submittedName>
</protein>
<dbReference type="EMBL" id="LR798344">
    <property type="protein sequence ID" value="CAB5225597.1"/>
    <property type="molecule type" value="Genomic_DNA"/>
</dbReference>
<gene>
    <name evidence="1" type="ORF">UFOVP749_43</name>
</gene>
<sequence>MDSDLVERLRGAPVDGYGALVALLDEAADRIEALEDYITSIRGTVVKGEPIGTIKALRERVKVLEDACQEYLDAFDNATGTVYVEPIIRAALQETGQ</sequence>
<name>A0A6J7X3N9_9CAUD</name>
<evidence type="ECO:0000313" key="1">
    <source>
        <dbReference type="EMBL" id="CAB5225597.1"/>
    </source>
</evidence>
<proteinExistence type="predicted"/>
<accession>A0A6J7X3N9</accession>
<organism evidence="1">
    <name type="scientific">uncultured Caudovirales phage</name>
    <dbReference type="NCBI Taxonomy" id="2100421"/>
    <lineage>
        <taxon>Viruses</taxon>
        <taxon>Duplodnaviria</taxon>
        <taxon>Heunggongvirae</taxon>
        <taxon>Uroviricota</taxon>
        <taxon>Caudoviricetes</taxon>
        <taxon>Peduoviridae</taxon>
        <taxon>Maltschvirus</taxon>
        <taxon>Maltschvirus maltsch</taxon>
    </lineage>
</organism>
<reference evidence="1" key="1">
    <citation type="submission" date="2020-05" db="EMBL/GenBank/DDBJ databases">
        <authorList>
            <person name="Chiriac C."/>
            <person name="Salcher M."/>
            <person name="Ghai R."/>
            <person name="Kavagutti S V."/>
        </authorList>
    </citation>
    <scope>NUCLEOTIDE SEQUENCE</scope>
</reference>